<accession>A0ABN7RAE1</accession>
<dbReference type="EMBL" id="CAJRAU010000005">
    <property type="protein sequence ID" value="CAG5071724.1"/>
    <property type="molecule type" value="Genomic_DNA"/>
</dbReference>
<proteinExistence type="predicted"/>
<comment type="caution">
    <text evidence="1">The sequence shown here is derived from an EMBL/GenBank/DDBJ whole genome shotgun (WGS) entry which is preliminary data.</text>
</comment>
<organism evidence="1 2">
    <name type="scientific">Dyadobacter linearis</name>
    <dbReference type="NCBI Taxonomy" id="2823330"/>
    <lineage>
        <taxon>Bacteria</taxon>
        <taxon>Pseudomonadati</taxon>
        <taxon>Bacteroidota</taxon>
        <taxon>Cytophagia</taxon>
        <taxon>Cytophagales</taxon>
        <taxon>Spirosomataceae</taxon>
        <taxon>Dyadobacter</taxon>
    </lineage>
</organism>
<reference evidence="1 2" key="1">
    <citation type="submission" date="2021-04" db="EMBL/GenBank/DDBJ databases">
        <authorList>
            <person name="Rodrigo-Torres L."/>
            <person name="Arahal R. D."/>
            <person name="Lucena T."/>
        </authorList>
    </citation>
    <scope>NUCLEOTIDE SEQUENCE [LARGE SCALE GENOMIC DNA]</scope>
    <source>
        <strain evidence="1 2">CECT 9623</strain>
    </source>
</reference>
<sequence>MNFKIIALPETQTEICLHRDCNEEGQEIVCIKTFVTNSAGTELMLGTQAKFNNASCAQRFVADYSEVSAKEFLQNCLKEEKIWTN</sequence>
<gene>
    <name evidence="1" type="ORF">DYBT9623_03715</name>
</gene>
<name>A0ABN7RAE1_9BACT</name>
<protein>
    <submittedName>
        <fullName evidence="1">Uncharacterized protein</fullName>
    </submittedName>
</protein>
<dbReference type="Proteomes" id="UP000679725">
    <property type="component" value="Unassembled WGS sequence"/>
</dbReference>
<evidence type="ECO:0000313" key="1">
    <source>
        <dbReference type="EMBL" id="CAG5071724.1"/>
    </source>
</evidence>
<keyword evidence="2" id="KW-1185">Reference proteome</keyword>
<evidence type="ECO:0000313" key="2">
    <source>
        <dbReference type="Proteomes" id="UP000679725"/>
    </source>
</evidence>
<dbReference type="RefSeq" id="WP_215235016.1">
    <property type="nucleotide sequence ID" value="NZ_CAJRAU010000005.1"/>
</dbReference>